<gene>
    <name evidence="2" type="ORF">CC78DRAFT_573608</name>
</gene>
<accession>A0A9P4TQU2</accession>
<protein>
    <submittedName>
        <fullName evidence="2">Uncharacterized protein</fullName>
    </submittedName>
</protein>
<feature type="compositionally biased region" description="Basic and acidic residues" evidence="1">
    <location>
        <begin position="43"/>
        <end position="54"/>
    </location>
</feature>
<keyword evidence="3" id="KW-1185">Reference proteome</keyword>
<reference evidence="3" key="1">
    <citation type="journal article" date="2020" name="Stud. Mycol.">
        <title>101 Dothideomycetes genomes: A test case for predicting lifestyles and emergence of pathogens.</title>
        <authorList>
            <person name="Haridas S."/>
            <person name="Albert R."/>
            <person name="Binder M."/>
            <person name="Bloem J."/>
            <person name="LaButti K."/>
            <person name="Salamov A."/>
            <person name="Andreopoulos B."/>
            <person name="Baker S."/>
            <person name="Barry K."/>
            <person name="Bills G."/>
            <person name="Bluhm B."/>
            <person name="Cannon C."/>
            <person name="Castanera R."/>
            <person name="Culley D."/>
            <person name="Daum C."/>
            <person name="Ezra D."/>
            <person name="Gonzalez J."/>
            <person name="Henrissat B."/>
            <person name="Kuo A."/>
            <person name="Liang C."/>
            <person name="Lipzen A."/>
            <person name="Lutzoni F."/>
            <person name="Magnuson J."/>
            <person name="Mondo S."/>
            <person name="Nolan M."/>
            <person name="Ohm R."/>
            <person name="Pangilinan J."/>
            <person name="Park H.-J."/>
            <person name="Ramirez L."/>
            <person name="Alfaro M."/>
            <person name="Sun H."/>
            <person name="Tritt A."/>
            <person name="Yoshinaga Y."/>
            <person name="Zwiers L.-H."/>
            <person name="Turgeon B."/>
            <person name="Goodwin S."/>
            <person name="Spatafora J."/>
            <person name="Crous P."/>
            <person name="Grigoriev I."/>
        </authorList>
    </citation>
    <scope>NUCLEOTIDE SEQUENCE [LARGE SCALE GENOMIC DNA]</scope>
    <source>
        <strain evidence="3">CBS 304.66</strain>
    </source>
</reference>
<comment type="caution">
    <text evidence="2">The sequence shown here is derived from an EMBL/GenBank/DDBJ whole genome shotgun (WGS) entry which is preliminary data.</text>
</comment>
<dbReference type="AlphaFoldDB" id="A0A9P4TQU2"/>
<proteinExistence type="predicted"/>
<dbReference type="Proteomes" id="UP000800093">
    <property type="component" value="Unassembled WGS sequence"/>
</dbReference>
<name>A0A9P4TQU2_9PLEO</name>
<sequence>MVTTTRAKNLQLWGDRARGFCCSAREASRIASSQGQGQGQVTEPRKDATERRQLPEGPCGPPLLFSVRQPPVSATRNLPRLQPSSARACTIALLSNWEPFPRRESRERLPPVTARRRSLVSLCLVCSGRRDHTPACTTPYLSAAPQQNPPPSATALGVCVYGSLQY</sequence>
<organism evidence="2 3">
    <name type="scientific">Lojkania enalia</name>
    <dbReference type="NCBI Taxonomy" id="147567"/>
    <lineage>
        <taxon>Eukaryota</taxon>
        <taxon>Fungi</taxon>
        <taxon>Dikarya</taxon>
        <taxon>Ascomycota</taxon>
        <taxon>Pezizomycotina</taxon>
        <taxon>Dothideomycetes</taxon>
        <taxon>Pleosporomycetidae</taxon>
        <taxon>Pleosporales</taxon>
        <taxon>Pleosporales incertae sedis</taxon>
        <taxon>Lojkania</taxon>
    </lineage>
</organism>
<feature type="region of interest" description="Disordered" evidence="1">
    <location>
        <begin position="31"/>
        <end position="68"/>
    </location>
</feature>
<feature type="compositionally biased region" description="Polar residues" evidence="1">
    <location>
        <begin position="31"/>
        <end position="41"/>
    </location>
</feature>
<evidence type="ECO:0000256" key="1">
    <source>
        <dbReference type="SAM" id="MobiDB-lite"/>
    </source>
</evidence>
<evidence type="ECO:0000313" key="2">
    <source>
        <dbReference type="EMBL" id="KAF2270337.1"/>
    </source>
</evidence>
<dbReference type="EMBL" id="ML986579">
    <property type="protein sequence ID" value="KAF2270337.1"/>
    <property type="molecule type" value="Genomic_DNA"/>
</dbReference>
<evidence type="ECO:0000313" key="3">
    <source>
        <dbReference type="Proteomes" id="UP000800093"/>
    </source>
</evidence>